<name>A0A2I1CTZ1_ASPC2</name>
<sequence>MYFRIHPNPPQESALSVASHAYKTGVQMHNQRLHSNPTTSSVTPKAAPPSHSIVPRSRRSLKSSEPISTEPAPSVPSLSTQQLDVKFSPTVEKKHT</sequence>
<reference evidence="2" key="1">
    <citation type="submission" date="2016-12" db="EMBL/GenBank/DDBJ databases">
        <title>The genomes of Aspergillus section Nigri reveals drivers in fungal speciation.</title>
        <authorList>
            <consortium name="DOE Joint Genome Institute"/>
            <person name="Vesth T.C."/>
            <person name="Nybo J."/>
            <person name="Theobald S."/>
            <person name="Brandl J."/>
            <person name="Frisvad J.C."/>
            <person name="Nielsen K.F."/>
            <person name="Lyhne E.K."/>
            <person name="Kogle M.E."/>
            <person name="Kuo A."/>
            <person name="Riley R."/>
            <person name="Clum A."/>
            <person name="Nolan M."/>
            <person name="Lipzen A."/>
            <person name="Salamov A."/>
            <person name="Henrissat B."/>
            <person name="Wiebenga A."/>
            <person name="De vries R.P."/>
            <person name="Grigoriev I.V."/>
            <person name="Mortensen U.H."/>
            <person name="Andersen M.R."/>
            <person name="Baker S.E."/>
        </authorList>
    </citation>
    <scope>NUCLEOTIDE SEQUENCE</scope>
    <source>
        <strain evidence="2">IBT 28561</strain>
    </source>
</reference>
<comment type="caution">
    <text evidence="2">The sequence shown here is derived from an EMBL/GenBank/DDBJ whole genome shotgun (WGS) entry which is preliminary data.</text>
</comment>
<evidence type="ECO:0000256" key="1">
    <source>
        <dbReference type="SAM" id="MobiDB-lite"/>
    </source>
</evidence>
<feature type="region of interest" description="Disordered" evidence="1">
    <location>
        <begin position="23"/>
        <end position="96"/>
    </location>
</feature>
<dbReference type="Proteomes" id="UP000234254">
    <property type="component" value="Unassembled WGS sequence"/>
</dbReference>
<feature type="compositionally biased region" description="Polar residues" evidence="1">
    <location>
        <begin position="27"/>
        <end position="43"/>
    </location>
</feature>
<dbReference type="EMBL" id="MSFM01000012">
    <property type="protein sequence ID" value="PKY01081.1"/>
    <property type="molecule type" value="Genomic_DNA"/>
</dbReference>
<gene>
    <name evidence="2" type="ORF">P168DRAFT_58772</name>
</gene>
<keyword evidence="3" id="KW-1185">Reference proteome</keyword>
<proteinExistence type="predicted"/>
<dbReference type="GeneID" id="36549557"/>
<dbReference type="RefSeq" id="XP_024689675.1">
    <property type="nucleotide sequence ID" value="XM_024842028.1"/>
</dbReference>
<protein>
    <submittedName>
        <fullName evidence="2">Uncharacterized protein</fullName>
    </submittedName>
</protein>
<dbReference type="AlphaFoldDB" id="A0A2I1CTZ1"/>
<evidence type="ECO:0000313" key="3">
    <source>
        <dbReference type="Proteomes" id="UP000234254"/>
    </source>
</evidence>
<accession>A0A2I1CTZ1</accession>
<evidence type="ECO:0000313" key="2">
    <source>
        <dbReference type="EMBL" id="PKY01081.1"/>
    </source>
</evidence>
<organism evidence="2 3">
    <name type="scientific">Aspergillus campestris (strain IBT 28561)</name>
    <dbReference type="NCBI Taxonomy" id="1392248"/>
    <lineage>
        <taxon>Eukaryota</taxon>
        <taxon>Fungi</taxon>
        <taxon>Dikarya</taxon>
        <taxon>Ascomycota</taxon>
        <taxon>Pezizomycotina</taxon>
        <taxon>Eurotiomycetes</taxon>
        <taxon>Eurotiomycetidae</taxon>
        <taxon>Eurotiales</taxon>
        <taxon>Aspergillaceae</taxon>
        <taxon>Aspergillus</taxon>
        <taxon>Aspergillus subgen. Circumdati</taxon>
    </lineage>
</organism>
<dbReference type="VEuPathDB" id="FungiDB:P168DRAFT_58772"/>